<evidence type="ECO:0000256" key="7">
    <source>
        <dbReference type="ARBA" id="ARBA00022989"/>
    </source>
</evidence>
<feature type="transmembrane region" description="Helical" evidence="18">
    <location>
        <begin position="61"/>
        <end position="81"/>
    </location>
</feature>
<feature type="compositionally biased region" description="Pro residues" evidence="17">
    <location>
        <begin position="199"/>
        <end position="213"/>
    </location>
</feature>
<dbReference type="PANTHER" id="PTHR14971:SF2">
    <property type="entry name" value="VESICULAR, OVEREXPRESSED IN CANCER, PROSURVIVAL PROTEIN 1"/>
    <property type="match status" value="1"/>
</dbReference>
<feature type="region of interest" description="Disordered" evidence="17">
    <location>
        <begin position="159"/>
        <end position="260"/>
    </location>
</feature>
<dbReference type="InterPro" id="IPR026229">
    <property type="entry name" value="VOPP1"/>
</dbReference>
<dbReference type="RefSeq" id="XP_014239312.1">
    <property type="nucleotide sequence ID" value="XM_014383826.2"/>
</dbReference>
<evidence type="ECO:0000256" key="15">
    <source>
        <dbReference type="ARBA" id="ARBA00035715"/>
    </source>
</evidence>
<evidence type="ECO:0000313" key="21">
    <source>
        <dbReference type="Proteomes" id="UP000494040"/>
    </source>
</evidence>
<dbReference type="PANTHER" id="PTHR14971">
    <property type="entry name" value="VESICULAR, OVEREXPRESSED IN CANCER, PROSURVIVAL PROTEIN 1"/>
    <property type="match status" value="1"/>
</dbReference>
<feature type="signal peptide" evidence="19">
    <location>
        <begin position="1"/>
        <end position="22"/>
    </location>
</feature>
<evidence type="ECO:0000256" key="1">
    <source>
        <dbReference type="ARBA" id="ARBA00004156"/>
    </source>
</evidence>
<keyword evidence="9 18" id="KW-0472">Membrane</keyword>
<evidence type="ECO:0000256" key="3">
    <source>
        <dbReference type="ARBA" id="ARBA00006655"/>
    </source>
</evidence>
<reference evidence="20" key="1">
    <citation type="submission" date="2022-01" db="UniProtKB">
        <authorList>
            <consortium name="EnsemblMetazoa"/>
        </authorList>
    </citation>
    <scope>IDENTIFICATION</scope>
</reference>
<feature type="compositionally biased region" description="Polar residues" evidence="17">
    <location>
        <begin position="170"/>
        <end position="187"/>
    </location>
</feature>
<sequence>MDSSIALIFFLLLVNNFFHVNAKYCKFEHEGTFKYYMCPRNEYCCSAGCCISPTFQFYQLWYYWLMVIFMFVVCSGGQWWYRYWMNERYVTELRTAMPHHHHHHHHHQQIRSHHIVNQPAQSNTPAPGSGSTRVAYHPQTQAVYLDTLWKPSTYGNGRVILPSNGPPPSYSASTQAPFSGPSSSISGNAGFPSQSDSPKPSPPYSQIYGPPPSYESVVGLSSIGTEVVQQPRVLEQQHSSQSPATQNQQPPVSQQPSDQV</sequence>
<keyword evidence="5 19" id="KW-0732">Signal</keyword>
<comment type="subcellular location">
    <subcellularLocation>
        <location evidence="1">Cytoplasmic vesicle membrane</location>
    </subcellularLocation>
    <subcellularLocation>
        <location evidence="16">Endomembrane system</location>
        <topology evidence="16">Single-pass type I membrane protein</topology>
    </subcellularLocation>
    <subcellularLocation>
        <location evidence="13">Late endosome membrane</location>
        <topology evidence="13">Single-pass membrane protein</topology>
    </subcellularLocation>
    <subcellularLocation>
        <location evidence="2">Lysosome membrane</location>
    </subcellularLocation>
</comment>
<keyword evidence="11" id="KW-0458">Lysosome</keyword>
<evidence type="ECO:0000256" key="18">
    <source>
        <dbReference type="SAM" id="Phobius"/>
    </source>
</evidence>
<dbReference type="Proteomes" id="UP000494040">
    <property type="component" value="Unassembled WGS sequence"/>
</dbReference>
<protein>
    <recommendedName>
        <fullName evidence="14">WW domain binding protein VOPP1</fullName>
    </recommendedName>
    <alternativeName>
        <fullName evidence="15">Vesicular, overexpressed in cancer, prosurvival protein 1</fullName>
    </alternativeName>
</protein>
<evidence type="ECO:0000256" key="12">
    <source>
        <dbReference type="ARBA" id="ARBA00023329"/>
    </source>
</evidence>
<evidence type="ECO:0000256" key="6">
    <source>
        <dbReference type="ARBA" id="ARBA00022753"/>
    </source>
</evidence>
<dbReference type="EnsemblMetazoa" id="XM_014383826.2">
    <property type="protein sequence ID" value="XP_014239312.1"/>
    <property type="gene ID" value="LOC106660844"/>
</dbReference>
<evidence type="ECO:0000256" key="9">
    <source>
        <dbReference type="ARBA" id="ARBA00023136"/>
    </source>
</evidence>
<dbReference type="AlphaFoldDB" id="A0A8I6TB02"/>
<feature type="chain" id="PRO_5035147025" description="WW domain binding protein VOPP1" evidence="19">
    <location>
        <begin position="23"/>
        <end position="260"/>
    </location>
</feature>
<dbReference type="OrthoDB" id="6415936at2759"/>
<evidence type="ECO:0000256" key="13">
    <source>
        <dbReference type="ARBA" id="ARBA00035628"/>
    </source>
</evidence>
<evidence type="ECO:0000256" key="2">
    <source>
        <dbReference type="ARBA" id="ARBA00004656"/>
    </source>
</evidence>
<dbReference type="GO" id="GO:0005765">
    <property type="term" value="C:lysosomal membrane"/>
    <property type="evidence" value="ECO:0007669"/>
    <property type="project" value="UniProtKB-SubCell"/>
</dbReference>
<keyword evidence="8" id="KW-0805">Transcription regulation</keyword>
<feature type="compositionally biased region" description="Polar residues" evidence="17">
    <location>
        <begin position="236"/>
        <end position="245"/>
    </location>
</feature>
<comment type="similarity">
    <text evidence="3">Belongs to the VOPP1/ECOP family.</text>
</comment>
<organism evidence="20 21">
    <name type="scientific">Cimex lectularius</name>
    <name type="common">Bed bug</name>
    <name type="synonym">Acanthia lectularia</name>
    <dbReference type="NCBI Taxonomy" id="79782"/>
    <lineage>
        <taxon>Eukaryota</taxon>
        <taxon>Metazoa</taxon>
        <taxon>Ecdysozoa</taxon>
        <taxon>Arthropoda</taxon>
        <taxon>Hexapoda</taxon>
        <taxon>Insecta</taxon>
        <taxon>Pterygota</taxon>
        <taxon>Neoptera</taxon>
        <taxon>Paraneoptera</taxon>
        <taxon>Hemiptera</taxon>
        <taxon>Heteroptera</taxon>
        <taxon>Panheteroptera</taxon>
        <taxon>Cimicomorpha</taxon>
        <taxon>Cimicidae</taxon>
        <taxon>Cimex</taxon>
    </lineage>
</organism>
<dbReference type="GO" id="GO:0031902">
    <property type="term" value="C:late endosome membrane"/>
    <property type="evidence" value="ECO:0007669"/>
    <property type="project" value="UniProtKB-SubCell"/>
</dbReference>
<evidence type="ECO:0000256" key="4">
    <source>
        <dbReference type="ARBA" id="ARBA00022692"/>
    </source>
</evidence>
<evidence type="ECO:0000256" key="17">
    <source>
        <dbReference type="SAM" id="MobiDB-lite"/>
    </source>
</evidence>
<evidence type="ECO:0000256" key="8">
    <source>
        <dbReference type="ARBA" id="ARBA00023015"/>
    </source>
</evidence>
<evidence type="ECO:0000256" key="14">
    <source>
        <dbReference type="ARBA" id="ARBA00035708"/>
    </source>
</evidence>
<evidence type="ECO:0000256" key="16">
    <source>
        <dbReference type="ARBA" id="ARBA00046288"/>
    </source>
</evidence>
<evidence type="ECO:0000313" key="20">
    <source>
        <dbReference type="EnsemblMetazoa" id="XP_014239312.1"/>
    </source>
</evidence>
<evidence type="ECO:0000256" key="10">
    <source>
        <dbReference type="ARBA" id="ARBA00023163"/>
    </source>
</evidence>
<accession>A0A8I6TB02</accession>
<keyword evidence="4 18" id="KW-0812">Transmembrane</keyword>
<keyword evidence="7 18" id="KW-1133">Transmembrane helix</keyword>
<name>A0A8I6TB02_CIMLE</name>
<dbReference type="OMA" id="KYTITHT"/>
<evidence type="ECO:0000256" key="19">
    <source>
        <dbReference type="SAM" id="SignalP"/>
    </source>
</evidence>
<evidence type="ECO:0000256" key="5">
    <source>
        <dbReference type="ARBA" id="ARBA00022729"/>
    </source>
</evidence>
<dbReference type="KEGG" id="clec:106660844"/>
<proteinExistence type="inferred from homology"/>
<dbReference type="GeneID" id="106660844"/>
<keyword evidence="10" id="KW-0804">Transcription</keyword>
<keyword evidence="21" id="KW-1185">Reference proteome</keyword>
<keyword evidence="6" id="KW-0967">Endosome</keyword>
<keyword evidence="12" id="KW-0968">Cytoplasmic vesicle</keyword>
<evidence type="ECO:0000256" key="11">
    <source>
        <dbReference type="ARBA" id="ARBA00023228"/>
    </source>
</evidence>
<feature type="compositionally biased region" description="Low complexity" evidence="17">
    <location>
        <begin position="246"/>
        <end position="260"/>
    </location>
</feature>